<dbReference type="PROSITE" id="PS00622">
    <property type="entry name" value="HTH_LUXR_1"/>
    <property type="match status" value="1"/>
</dbReference>
<reference evidence="5 6" key="1">
    <citation type="submission" date="2016-10" db="EMBL/GenBank/DDBJ databases">
        <authorList>
            <person name="de Groot N.N."/>
        </authorList>
    </citation>
    <scope>NUCLEOTIDE SEQUENCE [LARGE SCALE GENOMIC DNA]</scope>
    <source>
        <strain evidence="5 6">CGMCC 1.8891</strain>
    </source>
</reference>
<keyword evidence="2" id="KW-0238">DNA-binding</keyword>
<dbReference type="InterPro" id="IPR011990">
    <property type="entry name" value="TPR-like_helical_dom_sf"/>
</dbReference>
<name>A0A1I3XAI7_9RHOB</name>
<dbReference type="PRINTS" id="PR00038">
    <property type="entry name" value="HTHLUXR"/>
</dbReference>
<dbReference type="Pfam" id="PF00196">
    <property type="entry name" value="GerE"/>
    <property type="match status" value="1"/>
</dbReference>
<dbReference type="GO" id="GO:0003677">
    <property type="term" value="F:DNA binding"/>
    <property type="evidence" value="ECO:0007669"/>
    <property type="project" value="UniProtKB-KW"/>
</dbReference>
<dbReference type="GO" id="GO:0006355">
    <property type="term" value="P:regulation of DNA-templated transcription"/>
    <property type="evidence" value="ECO:0007669"/>
    <property type="project" value="InterPro"/>
</dbReference>
<gene>
    <name evidence="5" type="ORF">SAMN04488138_1445</name>
</gene>
<dbReference type="InterPro" id="IPR000792">
    <property type="entry name" value="Tscrpt_reg_LuxR_C"/>
</dbReference>
<evidence type="ECO:0000256" key="2">
    <source>
        <dbReference type="ARBA" id="ARBA00023125"/>
    </source>
</evidence>
<dbReference type="STRING" id="576117.SAMN04488138_1445"/>
<dbReference type="PANTHER" id="PTHR44688">
    <property type="entry name" value="DNA-BINDING TRANSCRIPTIONAL ACTIVATOR DEVR_DOSR"/>
    <property type="match status" value="1"/>
</dbReference>
<evidence type="ECO:0000256" key="3">
    <source>
        <dbReference type="ARBA" id="ARBA00023163"/>
    </source>
</evidence>
<dbReference type="CDD" id="cd06170">
    <property type="entry name" value="LuxR_C_like"/>
    <property type="match status" value="1"/>
</dbReference>
<accession>A0A1I3XAI7</accession>
<dbReference type="SMART" id="SM00421">
    <property type="entry name" value="HTH_LUXR"/>
    <property type="match status" value="1"/>
</dbReference>
<organism evidence="5 6">
    <name type="scientific">Celeribacter halophilus</name>
    <dbReference type="NCBI Taxonomy" id="576117"/>
    <lineage>
        <taxon>Bacteria</taxon>
        <taxon>Pseudomonadati</taxon>
        <taxon>Pseudomonadota</taxon>
        <taxon>Alphaproteobacteria</taxon>
        <taxon>Rhodobacterales</taxon>
        <taxon>Roseobacteraceae</taxon>
        <taxon>Celeribacter</taxon>
    </lineage>
</organism>
<dbReference type="Proteomes" id="UP000183299">
    <property type="component" value="Unassembled WGS sequence"/>
</dbReference>
<keyword evidence="3" id="KW-0804">Transcription</keyword>
<dbReference type="InterPro" id="IPR036388">
    <property type="entry name" value="WH-like_DNA-bd_sf"/>
</dbReference>
<dbReference type="EMBL" id="FORY01000044">
    <property type="protein sequence ID" value="SFK16041.1"/>
    <property type="molecule type" value="Genomic_DNA"/>
</dbReference>
<evidence type="ECO:0000313" key="5">
    <source>
        <dbReference type="EMBL" id="SFK16041.1"/>
    </source>
</evidence>
<keyword evidence="6" id="KW-1185">Reference proteome</keyword>
<dbReference type="InterPro" id="IPR016032">
    <property type="entry name" value="Sig_transdc_resp-reg_C-effctor"/>
</dbReference>
<sequence length="834" mass="93970">MQQWAKAASSNGADTLWHSVMPEQGALNALLYKIAERIGDEQATNACRGGSIQAVIDASHQMTGRVFVFIDNIENLASDRDIQCLIDFIDKSSLALSFVIATNQPSRLPLSTLRVQNRLNHITPYDLALDVREIDEILGPEQPAKAAIVAHALTDGWPAAIHLMCHDPQIMDALAHDRLNPENPPLSESVEAFLNERVFSNMSDELKNLLVNMSALSQFTVSQAEYICEQEGVGVLLHDHNYDPFIQSIGREEIMYEFNPYFRQFLRRRLDRFGQRHINQIHYRATQWLEKYASPIHAIVFALTTGDIETGIDLFNRLGGVEIGFRYGTETLRNILDHIPTEVAEKEPQANLSQAFLHMKECRLDLARHFLQLAEAQLANQPACSALNYFTSITTLMISIYEDREIDLSTFNIFNSESNLPKSEGYWAQGWQNGISAMVHYTHYDLAKAEQCVLLSCGLFNAAQSKFSEAYMQMLHGVVNLSKARPSAAQKNFIVTQELCRDAAWATGINVLNDVLYAGACFDSGHFDESKTYIKRSLDIMHEHDLWTEGLLLAYMTAIKLALVSGSTSEALKHCDTCSDIAKKFNLRRLSDTMDAVRIELAAFNGDIRYASALVKDWQADKPIKSIDAVSGREIQTYYYYTLGLSRVYLAQREEKLAIKILEPAIKRQIKEGHTHFYLRFTVLNIIALSSLGQNDQADQLFFNLAQMPHYRQNKGLFLLEGARLGLYLQGLIKRDILKDLDPEVISFIGNLIADLEKSLETFDGGGIMSRQETKVLHLLEDGHANKVIARELNISDATVKYHLRNIYQKLGVNSRLMAVKIARAKGILAKADE</sequence>
<dbReference type="AlphaFoldDB" id="A0A1I3XAI7"/>
<dbReference type="SUPFAM" id="SSF46894">
    <property type="entry name" value="C-terminal effector domain of the bipartite response regulators"/>
    <property type="match status" value="1"/>
</dbReference>
<dbReference type="PROSITE" id="PS50043">
    <property type="entry name" value="HTH_LUXR_2"/>
    <property type="match status" value="1"/>
</dbReference>
<dbReference type="Gene3D" id="1.25.40.10">
    <property type="entry name" value="Tetratricopeptide repeat domain"/>
    <property type="match status" value="1"/>
</dbReference>
<feature type="domain" description="HTH luxR-type" evidence="4">
    <location>
        <begin position="762"/>
        <end position="827"/>
    </location>
</feature>
<proteinExistence type="predicted"/>
<protein>
    <submittedName>
        <fullName evidence="5">ATP-, maltotriose-and DNA-dependent transcriptional regulator MalT</fullName>
    </submittedName>
</protein>
<evidence type="ECO:0000259" key="4">
    <source>
        <dbReference type="PROSITE" id="PS50043"/>
    </source>
</evidence>
<evidence type="ECO:0000313" key="6">
    <source>
        <dbReference type="Proteomes" id="UP000183299"/>
    </source>
</evidence>
<dbReference type="PANTHER" id="PTHR44688:SF16">
    <property type="entry name" value="DNA-BINDING TRANSCRIPTIONAL ACTIVATOR DEVR_DOSR"/>
    <property type="match status" value="1"/>
</dbReference>
<evidence type="ECO:0000256" key="1">
    <source>
        <dbReference type="ARBA" id="ARBA00023015"/>
    </source>
</evidence>
<dbReference type="Pfam" id="PF25873">
    <property type="entry name" value="WHD_MalT"/>
    <property type="match status" value="1"/>
</dbReference>
<dbReference type="InterPro" id="IPR059106">
    <property type="entry name" value="WHD_MalT"/>
</dbReference>
<dbReference type="Gene3D" id="1.10.10.10">
    <property type="entry name" value="Winged helix-like DNA-binding domain superfamily/Winged helix DNA-binding domain"/>
    <property type="match status" value="1"/>
</dbReference>
<keyword evidence="1" id="KW-0805">Transcription regulation</keyword>